<feature type="transmembrane region" description="Helical" evidence="7">
    <location>
        <begin position="369"/>
        <end position="391"/>
    </location>
</feature>
<comment type="similarity">
    <text evidence="2">Belongs to the major facilitator superfamily. Nitrate/nitrite porter (TC 2.A.1.8) family.</text>
</comment>
<accession>A0A1I2XWY7</accession>
<dbReference type="STRING" id="442341.SAMN04487959_10177"/>
<keyword evidence="3 7" id="KW-0812">Transmembrane</keyword>
<keyword evidence="4 7" id="KW-1133">Transmembrane helix</keyword>
<proteinExistence type="inferred from homology"/>
<keyword evidence="10" id="KW-1185">Reference proteome</keyword>
<feature type="transmembrane region" description="Helical" evidence="7">
    <location>
        <begin position="88"/>
        <end position="106"/>
    </location>
</feature>
<evidence type="ECO:0000313" key="9">
    <source>
        <dbReference type="EMBL" id="SFH17236.1"/>
    </source>
</evidence>
<gene>
    <name evidence="9" type="ORF">SAMN04487959_10177</name>
</gene>
<evidence type="ECO:0000256" key="7">
    <source>
        <dbReference type="SAM" id="Phobius"/>
    </source>
</evidence>
<dbReference type="InterPro" id="IPR044772">
    <property type="entry name" value="NO3_transporter"/>
</dbReference>
<dbReference type="InterPro" id="IPR011701">
    <property type="entry name" value="MFS"/>
</dbReference>
<feature type="transmembrane region" description="Helical" evidence="7">
    <location>
        <begin position="243"/>
        <end position="269"/>
    </location>
</feature>
<dbReference type="InterPro" id="IPR036259">
    <property type="entry name" value="MFS_trans_sf"/>
</dbReference>
<evidence type="ECO:0000256" key="5">
    <source>
        <dbReference type="ARBA" id="ARBA00023063"/>
    </source>
</evidence>
<evidence type="ECO:0000313" key="10">
    <source>
        <dbReference type="Proteomes" id="UP000199040"/>
    </source>
</evidence>
<dbReference type="GO" id="GO:0015112">
    <property type="term" value="F:nitrate transmembrane transporter activity"/>
    <property type="evidence" value="ECO:0007669"/>
    <property type="project" value="InterPro"/>
</dbReference>
<dbReference type="InterPro" id="IPR020846">
    <property type="entry name" value="MFS_dom"/>
</dbReference>
<reference evidence="9 10" key="1">
    <citation type="submission" date="2016-10" db="EMBL/GenBank/DDBJ databases">
        <authorList>
            <person name="de Groot N.N."/>
        </authorList>
    </citation>
    <scope>NUCLEOTIDE SEQUENCE [LARGE SCALE GENOMIC DNA]</scope>
    <source>
        <strain evidence="9 10">CGMCC 1.6848</strain>
    </source>
</reference>
<keyword evidence="6 7" id="KW-0472">Membrane</keyword>
<evidence type="ECO:0000256" key="1">
    <source>
        <dbReference type="ARBA" id="ARBA00004141"/>
    </source>
</evidence>
<feature type="transmembrane region" description="Helical" evidence="7">
    <location>
        <begin position="58"/>
        <end position="76"/>
    </location>
</feature>
<dbReference type="PROSITE" id="PS50850">
    <property type="entry name" value="MFS"/>
    <property type="match status" value="1"/>
</dbReference>
<dbReference type="RefSeq" id="WP_092842664.1">
    <property type="nucleotide sequence ID" value="NZ_FOPY01000001.1"/>
</dbReference>
<evidence type="ECO:0000259" key="8">
    <source>
        <dbReference type="PROSITE" id="PS50850"/>
    </source>
</evidence>
<dbReference type="Pfam" id="PF07690">
    <property type="entry name" value="MFS_1"/>
    <property type="match status" value="1"/>
</dbReference>
<dbReference type="AlphaFoldDB" id="A0A1I2XWY7"/>
<dbReference type="GO" id="GO:0042128">
    <property type="term" value="P:nitrate assimilation"/>
    <property type="evidence" value="ECO:0007669"/>
    <property type="project" value="UniProtKB-KW"/>
</dbReference>
<feature type="transmembrane region" description="Helical" evidence="7">
    <location>
        <begin position="403"/>
        <end position="422"/>
    </location>
</feature>
<dbReference type="EMBL" id="FOPY01000001">
    <property type="protein sequence ID" value="SFH17236.1"/>
    <property type="molecule type" value="Genomic_DNA"/>
</dbReference>
<feature type="transmembrane region" description="Helical" evidence="7">
    <location>
        <begin position="21"/>
        <end position="46"/>
    </location>
</feature>
<dbReference type="Gene3D" id="1.20.1250.20">
    <property type="entry name" value="MFS general substrate transporter like domains"/>
    <property type="match status" value="2"/>
</dbReference>
<dbReference type="Proteomes" id="UP000199040">
    <property type="component" value="Unassembled WGS sequence"/>
</dbReference>
<evidence type="ECO:0000256" key="6">
    <source>
        <dbReference type="ARBA" id="ARBA00023136"/>
    </source>
</evidence>
<organism evidence="9 10">
    <name type="scientific">Modicisalibacter xianhensis</name>
    <dbReference type="NCBI Taxonomy" id="442341"/>
    <lineage>
        <taxon>Bacteria</taxon>
        <taxon>Pseudomonadati</taxon>
        <taxon>Pseudomonadota</taxon>
        <taxon>Gammaproteobacteria</taxon>
        <taxon>Oceanospirillales</taxon>
        <taxon>Halomonadaceae</taxon>
        <taxon>Modicisalibacter</taxon>
    </lineage>
</organism>
<dbReference type="CDD" id="cd17341">
    <property type="entry name" value="MFS_NRT2_like"/>
    <property type="match status" value="1"/>
</dbReference>
<feature type="transmembrane region" description="Helical" evidence="7">
    <location>
        <begin position="180"/>
        <end position="203"/>
    </location>
</feature>
<dbReference type="SUPFAM" id="SSF103473">
    <property type="entry name" value="MFS general substrate transporter"/>
    <property type="match status" value="1"/>
</dbReference>
<feature type="domain" description="Major facilitator superfamily (MFS) profile" evidence="8">
    <location>
        <begin position="22"/>
        <end position="425"/>
    </location>
</feature>
<dbReference type="PANTHER" id="PTHR23515">
    <property type="entry name" value="HIGH-AFFINITY NITRATE TRANSPORTER 2.3"/>
    <property type="match status" value="1"/>
</dbReference>
<dbReference type="GO" id="GO:0016020">
    <property type="term" value="C:membrane"/>
    <property type="evidence" value="ECO:0007669"/>
    <property type="project" value="UniProtKB-SubCell"/>
</dbReference>
<feature type="transmembrane region" description="Helical" evidence="7">
    <location>
        <begin position="316"/>
        <end position="349"/>
    </location>
</feature>
<evidence type="ECO:0000256" key="3">
    <source>
        <dbReference type="ARBA" id="ARBA00022692"/>
    </source>
</evidence>
<evidence type="ECO:0000256" key="2">
    <source>
        <dbReference type="ARBA" id="ARBA00008432"/>
    </source>
</evidence>
<keyword evidence="5" id="KW-0534">Nitrate assimilation</keyword>
<feature type="transmembrane region" description="Helical" evidence="7">
    <location>
        <begin position="152"/>
        <end position="174"/>
    </location>
</feature>
<protein>
    <submittedName>
        <fullName evidence="9">MFS transporter, NNP family, nitrate/nitrite transporter</fullName>
    </submittedName>
</protein>
<sequence length="450" mass="48370">MDIRNKANRIRLFNFSTPQMQAFHFSWFAFHICFFGWFGIAPLMAVVRDDLGLTKTQIGNTIIASVAITVIVRLAIGVLCDKIGPRKAYTWLLCLGSLPVMMIGFADSFESFFLARLAIGAIGASFVITQYHTSVMFGPNVVGTANATTAGWGNLGGGTTQILMPLIFAGILMLGVEETLGWRLAMVVPGIVLFLTGLAYYFFTQDAPNGNFDELRERGELPKAEKEYSMASTFGAAAKDIRVWALFVVYAACFGVELTINNIAAIYFFDTFDLDLATAGMIAGLFGLMNLFARTLGGVFSDLFAKSGGLKGRVRWLFIAMLCEGVALMFFSQMHVLTLAIGIMLVFSLFTQMAEGATFGVVPFVNRKALGAVAGIVGAGGNAGAVAAGFLFRSESLTYQQGLFYLGIAVSIAAFATMLVRFSPQVLAEEDAAYREAAGGSAAPAELSLR</sequence>
<name>A0A1I2XWY7_9GAMM</name>
<evidence type="ECO:0000256" key="4">
    <source>
        <dbReference type="ARBA" id="ARBA00022989"/>
    </source>
</evidence>
<feature type="transmembrane region" description="Helical" evidence="7">
    <location>
        <begin position="281"/>
        <end position="304"/>
    </location>
</feature>
<comment type="subcellular location">
    <subcellularLocation>
        <location evidence="1">Membrane</location>
        <topology evidence="1">Multi-pass membrane protein</topology>
    </subcellularLocation>
</comment>